<sequence>MKKTELDELTSHLRLEAFRDFARGRINLDLLQNDGERFTHSTVQLIFEAFLAEAAGGQVIGQQLYAGIKEGSRYHSQIEFGNSCGWPHPFPIRLEPCPEGYVVRGGVGGRYRMEDVDLYVVKHGSKVRVA</sequence>
<reference evidence="1 2" key="1">
    <citation type="journal article" date="2022" name="Int. J. Syst. Evol. Microbiol.">
        <title>Pseudomonas aegrilactucae sp. nov. and Pseudomonas morbosilactucae sp. nov., pathogens causing bacterial rot of lettuce in Japan.</title>
        <authorList>
            <person name="Sawada H."/>
            <person name="Fujikawa T."/>
            <person name="Satou M."/>
        </authorList>
    </citation>
    <scope>NUCLEOTIDE SEQUENCE [LARGE SCALE GENOMIC DNA]</scope>
    <source>
        <strain evidence="1 2">MAFF 302046</strain>
    </source>
</reference>
<proteinExistence type="predicted"/>
<gene>
    <name evidence="1" type="ORF">M1B35_30180</name>
</gene>
<reference evidence="1 2" key="2">
    <citation type="journal article" date="2023" name="Plant Pathol.">
        <title>Dismantling and reorganizing Pseudomonas marginalis sensu#lato.</title>
        <authorList>
            <person name="Sawada H."/>
            <person name="Fujikawa T."/>
            <person name="Satou M."/>
        </authorList>
    </citation>
    <scope>NUCLEOTIDE SEQUENCE [LARGE SCALE GENOMIC DNA]</scope>
    <source>
        <strain evidence="1 2">MAFF 302046</strain>
    </source>
</reference>
<evidence type="ECO:0000313" key="2">
    <source>
        <dbReference type="Proteomes" id="UP001155163"/>
    </source>
</evidence>
<accession>A0ABT0JQR5</accession>
<protein>
    <submittedName>
        <fullName evidence="1">Uncharacterized protein</fullName>
    </submittedName>
</protein>
<keyword evidence="2" id="KW-1185">Reference proteome</keyword>
<name>A0ABT0JQR5_9PSED</name>
<dbReference type="Proteomes" id="UP001155163">
    <property type="component" value="Unassembled WGS sequence"/>
</dbReference>
<dbReference type="EMBL" id="JALQCX010000077">
    <property type="protein sequence ID" value="MCK9818275.1"/>
    <property type="molecule type" value="Genomic_DNA"/>
</dbReference>
<comment type="caution">
    <text evidence="1">The sequence shown here is derived from an EMBL/GenBank/DDBJ whole genome shotgun (WGS) entry which is preliminary data.</text>
</comment>
<dbReference type="RefSeq" id="WP_268263873.1">
    <property type="nucleotide sequence ID" value="NZ_JALQCX010000077.1"/>
</dbReference>
<organism evidence="1 2">
    <name type="scientific">Pseudomonas morbosilactucae</name>
    <dbReference type="NCBI Taxonomy" id="2938197"/>
    <lineage>
        <taxon>Bacteria</taxon>
        <taxon>Pseudomonadati</taxon>
        <taxon>Pseudomonadota</taxon>
        <taxon>Gammaproteobacteria</taxon>
        <taxon>Pseudomonadales</taxon>
        <taxon>Pseudomonadaceae</taxon>
        <taxon>Pseudomonas</taxon>
    </lineage>
</organism>
<evidence type="ECO:0000313" key="1">
    <source>
        <dbReference type="EMBL" id="MCK9818275.1"/>
    </source>
</evidence>